<protein>
    <recommendedName>
        <fullName evidence="8">5-hydroxyisourate hydrolase</fullName>
        <shortName evidence="8">HIU hydrolase</shortName>
        <shortName evidence="8">HIUHase</shortName>
        <ecNumber evidence="8">3.5.2.17</ecNumber>
    </recommendedName>
</protein>
<comment type="similarity">
    <text evidence="3 8">Belongs to the transthyretin family. 5-hydroxyisourate hydrolase subfamily.</text>
</comment>
<dbReference type="InterPro" id="IPR014306">
    <property type="entry name" value="Hydroxyisourate_hydrolase"/>
</dbReference>
<proteinExistence type="inferred from homology"/>
<evidence type="ECO:0000256" key="4">
    <source>
        <dbReference type="ARBA" id="ARBA00011881"/>
    </source>
</evidence>
<dbReference type="InterPro" id="IPR036817">
    <property type="entry name" value="Transthyretin/HIU_hydrolase_sf"/>
</dbReference>
<dbReference type="Proteomes" id="UP000062255">
    <property type="component" value="Chromosome"/>
</dbReference>
<dbReference type="OrthoDB" id="9792386at2"/>
<dbReference type="STRING" id="134601.AFA91_32360"/>
<evidence type="ECO:0000313" key="11">
    <source>
        <dbReference type="Proteomes" id="UP000062255"/>
    </source>
</evidence>
<dbReference type="PRINTS" id="PR00189">
    <property type="entry name" value="TRNSTHYRETIN"/>
</dbReference>
<dbReference type="NCBIfam" id="TIGR02962">
    <property type="entry name" value="hdxy_isourate"/>
    <property type="match status" value="1"/>
</dbReference>
<feature type="binding site" evidence="7">
    <location>
        <position position="104"/>
    </location>
    <ligand>
        <name>substrate</name>
    </ligand>
</feature>
<name>A0A0K0XEN0_MYCGD</name>
<dbReference type="GO" id="GO:0033971">
    <property type="term" value="F:hydroxyisourate hydrolase activity"/>
    <property type="evidence" value="ECO:0007669"/>
    <property type="project" value="UniProtKB-EC"/>
</dbReference>
<dbReference type="InterPro" id="IPR023419">
    <property type="entry name" value="Transthyretin_CS"/>
</dbReference>
<accession>A0A0K0XEN0</accession>
<feature type="binding site" evidence="7">
    <location>
        <position position="42"/>
    </location>
    <ligand>
        <name>substrate</name>
    </ligand>
</feature>
<dbReference type="PROSITE" id="PS00769">
    <property type="entry name" value="TRANSTHYRETIN_2"/>
    <property type="match status" value="1"/>
</dbReference>
<dbReference type="InterPro" id="IPR023418">
    <property type="entry name" value="Thyroxine_BS"/>
</dbReference>
<dbReference type="PROSITE" id="PS00768">
    <property type="entry name" value="TRANSTHYRETIN_1"/>
    <property type="match status" value="1"/>
</dbReference>
<evidence type="ECO:0000256" key="1">
    <source>
        <dbReference type="ARBA" id="ARBA00001043"/>
    </source>
</evidence>
<evidence type="ECO:0000313" key="10">
    <source>
        <dbReference type="EMBL" id="AKS35841.1"/>
    </source>
</evidence>
<sequence length="107" mass="11363">MTHISTHVLDVVTGRPAVGVPVTLSDAEGTVLALGTTDSDGRIADLYTGPASGVHRLRFDTAAYFAAQQVGVLYPEVVVAMDLDNTVPKYHVPLLLAPFSYSTYRGS</sequence>
<dbReference type="EC" id="3.5.2.17" evidence="8"/>
<evidence type="ECO:0000256" key="3">
    <source>
        <dbReference type="ARBA" id="ARBA00009850"/>
    </source>
</evidence>
<comment type="subunit">
    <text evidence="4 8">Homotetramer.</text>
</comment>
<reference evidence="10 11" key="1">
    <citation type="submission" date="2015-07" db="EMBL/GenBank/DDBJ databases">
        <title>Complete genome sequence of Mycobacterium goodii X7B, a facultative thermophilic biodesulfurizing bacterium.</title>
        <authorList>
            <person name="Yu B."/>
            <person name="Li F."/>
            <person name="Xu P."/>
        </authorList>
    </citation>
    <scope>NUCLEOTIDE SEQUENCE [LARGE SCALE GENOMIC DNA]</scope>
    <source>
        <strain evidence="10 11">X7B</strain>
    </source>
</reference>
<keyword evidence="5 8" id="KW-0659">Purine metabolism</keyword>
<dbReference type="InterPro" id="IPR000895">
    <property type="entry name" value="Transthyretin/HIU_hydrolase"/>
</dbReference>
<dbReference type="PANTHER" id="PTHR10395">
    <property type="entry name" value="URICASE AND TRANSTHYRETIN-RELATED"/>
    <property type="match status" value="1"/>
</dbReference>
<feature type="domain" description="Transthyretin/hydroxyisourate hydrolase" evidence="9">
    <location>
        <begin position="4"/>
        <end position="106"/>
    </location>
</feature>
<evidence type="ECO:0000256" key="8">
    <source>
        <dbReference type="RuleBase" id="RU361270"/>
    </source>
</evidence>
<comment type="catalytic activity">
    <reaction evidence="1 8">
        <text>5-hydroxyisourate + H2O = 5-hydroxy-2-oxo-4-ureido-2,5-dihydro-1H-imidazole-5-carboxylate + H(+)</text>
        <dbReference type="Rhea" id="RHEA:23736"/>
        <dbReference type="ChEBI" id="CHEBI:15377"/>
        <dbReference type="ChEBI" id="CHEBI:15378"/>
        <dbReference type="ChEBI" id="CHEBI:18072"/>
        <dbReference type="ChEBI" id="CHEBI:58639"/>
        <dbReference type="EC" id="3.5.2.17"/>
    </reaction>
</comment>
<dbReference type="SUPFAM" id="SSF49472">
    <property type="entry name" value="Transthyretin (synonym: prealbumin)"/>
    <property type="match status" value="1"/>
</dbReference>
<comment type="function">
    <text evidence="2">Catalyzes the hydrolysis of 5-hydroxyisourate (HIU) to 2-oxo-4-hydroxy-4-carboxy-5-ureidoimidazoline (OHCU).</text>
</comment>
<feature type="binding site" evidence="7">
    <location>
        <position position="7"/>
    </location>
    <ligand>
        <name>substrate</name>
    </ligand>
</feature>
<evidence type="ECO:0000256" key="6">
    <source>
        <dbReference type="ARBA" id="ARBA00022801"/>
    </source>
</evidence>
<evidence type="ECO:0000256" key="5">
    <source>
        <dbReference type="ARBA" id="ARBA00022631"/>
    </source>
</evidence>
<dbReference type="Gene3D" id="2.60.40.180">
    <property type="entry name" value="Transthyretin/hydroxyisourate hydrolase domain"/>
    <property type="match status" value="1"/>
</dbReference>
<dbReference type="AlphaFoldDB" id="A0A0K0XEN0"/>
<dbReference type="CDD" id="cd05822">
    <property type="entry name" value="TLP_HIUase"/>
    <property type="match status" value="1"/>
</dbReference>
<dbReference type="InterPro" id="IPR023416">
    <property type="entry name" value="Transthyretin/HIU_hydrolase_d"/>
</dbReference>
<dbReference type="EMBL" id="CP012150">
    <property type="protein sequence ID" value="AKS35841.1"/>
    <property type="molecule type" value="Genomic_DNA"/>
</dbReference>
<dbReference type="Pfam" id="PF00576">
    <property type="entry name" value="Transthyretin"/>
    <property type="match status" value="1"/>
</dbReference>
<dbReference type="GO" id="GO:0006144">
    <property type="term" value="P:purine nucleobase metabolic process"/>
    <property type="evidence" value="ECO:0007669"/>
    <property type="project" value="UniProtKB-KW"/>
</dbReference>
<dbReference type="PANTHER" id="PTHR10395:SF7">
    <property type="entry name" value="5-HYDROXYISOURATE HYDROLASE"/>
    <property type="match status" value="1"/>
</dbReference>
<organism evidence="10 11">
    <name type="scientific">Mycolicibacterium goodii</name>
    <name type="common">Mycobacterium goodii</name>
    <dbReference type="NCBI Taxonomy" id="134601"/>
    <lineage>
        <taxon>Bacteria</taxon>
        <taxon>Bacillati</taxon>
        <taxon>Actinomycetota</taxon>
        <taxon>Actinomycetes</taxon>
        <taxon>Mycobacteriales</taxon>
        <taxon>Mycobacteriaceae</taxon>
        <taxon>Mycolicibacterium</taxon>
    </lineage>
</organism>
<evidence type="ECO:0000256" key="2">
    <source>
        <dbReference type="ARBA" id="ARBA00002704"/>
    </source>
</evidence>
<gene>
    <name evidence="10" type="ORF">AFA91_32360</name>
</gene>
<evidence type="ECO:0000256" key="7">
    <source>
        <dbReference type="PIRSR" id="PIRSR600895-51"/>
    </source>
</evidence>
<dbReference type="RefSeq" id="WP_049748283.1">
    <property type="nucleotide sequence ID" value="NZ_CP012150.1"/>
</dbReference>
<evidence type="ECO:0000259" key="9">
    <source>
        <dbReference type="Pfam" id="PF00576"/>
    </source>
</evidence>
<keyword evidence="6 8" id="KW-0378">Hydrolase</keyword>
<dbReference type="KEGG" id="mgo:AFA91_32360"/>
<dbReference type="PATRIC" id="fig|134601.6.peg.6692"/>